<keyword evidence="2" id="KW-0342">GTP-binding</keyword>
<dbReference type="GO" id="GO:0005737">
    <property type="term" value="C:cytoplasm"/>
    <property type="evidence" value="ECO:0007669"/>
    <property type="project" value="TreeGrafter"/>
</dbReference>
<dbReference type="PANTHER" id="PTHR24071">
    <property type="entry name" value="RAN GTPASE"/>
    <property type="match status" value="1"/>
</dbReference>
<dbReference type="Gene3D" id="3.40.50.300">
    <property type="entry name" value="P-loop containing nucleotide triphosphate hydrolases"/>
    <property type="match status" value="1"/>
</dbReference>
<dbReference type="GO" id="GO:0000054">
    <property type="term" value="P:ribosomal subunit export from nucleus"/>
    <property type="evidence" value="ECO:0007669"/>
    <property type="project" value="TreeGrafter"/>
</dbReference>
<evidence type="ECO:0000313" key="3">
    <source>
        <dbReference type="EMBL" id="QHU35646.1"/>
    </source>
</evidence>
<dbReference type="GO" id="GO:0003924">
    <property type="term" value="F:GTPase activity"/>
    <property type="evidence" value="ECO:0007669"/>
    <property type="project" value="InterPro"/>
</dbReference>
<dbReference type="AlphaFoldDB" id="A0A6C0LXR4"/>
<dbReference type="SMART" id="SM00175">
    <property type="entry name" value="RAB"/>
    <property type="match status" value="1"/>
</dbReference>
<dbReference type="Pfam" id="PF08477">
    <property type="entry name" value="Roc"/>
    <property type="match status" value="1"/>
</dbReference>
<dbReference type="SUPFAM" id="SSF52540">
    <property type="entry name" value="P-loop containing nucleoside triphosphate hydrolases"/>
    <property type="match status" value="1"/>
</dbReference>
<name>A0A6C0LXR4_9ZZZZ</name>
<accession>A0A6C0LXR4</accession>
<organism evidence="3">
    <name type="scientific">viral metagenome</name>
    <dbReference type="NCBI Taxonomy" id="1070528"/>
    <lineage>
        <taxon>unclassified sequences</taxon>
        <taxon>metagenomes</taxon>
        <taxon>organismal metagenomes</taxon>
    </lineage>
</organism>
<dbReference type="GO" id="GO:0005634">
    <property type="term" value="C:nucleus"/>
    <property type="evidence" value="ECO:0007669"/>
    <property type="project" value="TreeGrafter"/>
</dbReference>
<evidence type="ECO:0000256" key="2">
    <source>
        <dbReference type="ARBA" id="ARBA00023134"/>
    </source>
</evidence>
<dbReference type="EMBL" id="MN740610">
    <property type="protein sequence ID" value="QHU35646.1"/>
    <property type="molecule type" value="Genomic_DNA"/>
</dbReference>
<reference evidence="3" key="1">
    <citation type="journal article" date="2020" name="Nature">
        <title>Giant virus diversity and host interactions through global metagenomics.</title>
        <authorList>
            <person name="Schulz F."/>
            <person name="Roux S."/>
            <person name="Paez-Espino D."/>
            <person name="Jungbluth S."/>
            <person name="Walsh D.A."/>
            <person name="Denef V.J."/>
            <person name="McMahon K.D."/>
            <person name="Konstantinidis K.T."/>
            <person name="Eloe-Fadrosh E.A."/>
            <person name="Kyrpides N.C."/>
            <person name="Woyke T."/>
        </authorList>
    </citation>
    <scope>NUCLEOTIDE SEQUENCE</scope>
    <source>
        <strain evidence="3">GVMAG-S-1029409-49</strain>
    </source>
</reference>
<keyword evidence="1" id="KW-0547">Nucleotide-binding</keyword>
<dbReference type="GO" id="GO:0005525">
    <property type="term" value="F:GTP binding"/>
    <property type="evidence" value="ECO:0007669"/>
    <property type="project" value="UniProtKB-KW"/>
</dbReference>
<dbReference type="PANTHER" id="PTHR24071:SF0">
    <property type="entry name" value="GTP-BINDING NUCLEAR PROTEIN RAN"/>
    <property type="match status" value="1"/>
</dbReference>
<dbReference type="InterPro" id="IPR002041">
    <property type="entry name" value="Ran_GTPase"/>
</dbReference>
<protein>
    <submittedName>
        <fullName evidence="3">Uncharacterized protein</fullName>
    </submittedName>
</protein>
<dbReference type="InterPro" id="IPR027417">
    <property type="entry name" value="P-loop_NTPase"/>
</dbReference>
<dbReference type="GO" id="GO:0006606">
    <property type="term" value="P:protein import into nucleus"/>
    <property type="evidence" value="ECO:0007669"/>
    <property type="project" value="TreeGrafter"/>
</dbReference>
<dbReference type="PRINTS" id="PR00449">
    <property type="entry name" value="RASTRNSFRMNG"/>
</dbReference>
<evidence type="ECO:0000256" key="1">
    <source>
        <dbReference type="ARBA" id="ARBA00022741"/>
    </source>
</evidence>
<dbReference type="NCBIfam" id="TIGR00231">
    <property type="entry name" value="small_GTP"/>
    <property type="match status" value="1"/>
</dbReference>
<proteinExistence type="predicted"/>
<sequence>MDAIAYKIVFVGDTNMGKTTYSNAICDTSVERTYPTLGVDVHMCVIEGVSFAIWDCAGDERFGGLREGYWNQAHGAIVFATSASRADEWIVHLQSVCPGIPVVVINPHADVRDGEIYSPYTRDAFETLVRMIVSNDVVQH</sequence>
<dbReference type="InterPro" id="IPR005225">
    <property type="entry name" value="Small_GTP-bd"/>
</dbReference>